<reference evidence="2 3" key="1">
    <citation type="journal article" date="2015" name="Proc. Natl. Acad. Sci. U.S.A.">
        <title>The resurrection genome of Boea hygrometrica: A blueprint for survival of dehydration.</title>
        <authorList>
            <person name="Xiao L."/>
            <person name="Yang G."/>
            <person name="Zhang L."/>
            <person name="Yang X."/>
            <person name="Zhao S."/>
            <person name="Ji Z."/>
            <person name="Zhou Q."/>
            <person name="Hu M."/>
            <person name="Wang Y."/>
            <person name="Chen M."/>
            <person name="Xu Y."/>
            <person name="Jin H."/>
            <person name="Xiao X."/>
            <person name="Hu G."/>
            <person name="Bao F."/>
            <person name="Hu Y."/>
            <person name="Wan P."/>
            <person name="Li L."/>
            <person name="Deng X."/>
            <person name="Kuang T."/>
            <person name="Xiang C."/>
            <person name="Zhu J.K."/>
            <person name="Oliver M.J."/>
            <person name="He Y."/>
        </authorList>
    </citation>
    <scope>NUCLEOTIDE SEQUENCE [LARGE SCALE GENOMIC DNA]</scope>
    <source>
        <strain evidence="3">cv. XS01</strain>
    </source>
</reference>
<dbReference type="AlphaFoldDB" id="A0A2Z7ACR6"/>
<proteinExistence type="predicted"/>
<accession>A0A2Z7ACR6</accession>
<evidence type="ECO:0000256" key="1">
    <source>
        <dbReference type="SAM" id="MobiDB-lite"/>
    </source>
</evidence>
<feature type="region of interest" description="Disordered" evidence="1">
    <location>
        <begin position="1"/>
        <end position="20"/>
    </location>
</feature>
<dbReference type="EMBL" id="KV018572">
    <property type="protein sequence ID" value="KZV16790.1"/>
    <property type="molecule type" value="Genomic_DNA"/>
</dbReference>
<dbReference type="Proteomes" id="UP000250235">
    <property type="component" value="Unassembled WGS sequence"/>
</dbReference>
<sequence>MTSAVTSSFSRSYSDQQEDSADEKRCAIFADEATVDLVATQRFPVAAFEYPVARRFRRSFWSTRRKQQQHPVESLSAVATHPVVGKSSRRKTVAKLSR</sequence>
<organism evidence="2 3">
    <name type="scientific">Dorcoceras hygrometricum</name>
    <dbReference type="NCBI Taxonomy" id="472368"/>
    <lineage>
        <taxon>Eukaryota</taxon>
        <taxon>Viridiplantae</taxon>
        <taxon>Streptophyta</taxon>
        <taxon>Embryophyta</taxon>
        <taxon>Tracheophyta</taxon>
        <taxon>Spermatophyta</taxon>
        <taxon>Magnoliopsida</taxon>
        <taxon>eudicotyledons</taxon>
        <taxon>Gunneridae</taxon>
        <taxon>Pentapetalae</taxon>
        <taxon>asterids</taxon>
        <taxon>lamiids</taxon>
        <taxon>Lamiales</taxon>
        <taxon>Gesneriaceae</taxon>
        <taxon>Didymocarpoideae</taxon>
        <taxon>Trichosporeae</taxon>
        <taxon>Loxocarpinae</taxon>
        <taxon>Dorcoceras</taxon>
    </lineage>
</organism>
<keyword evidence="3" id="KW-1185">Reference proteome</keyword>
<protein>
    <submittedName>
        <fullName evidence="2">Uncharacterized protein</fullName>
    </submittedName>
</protein>
<evidence type="ECO:0000313" key="2">
    <source>
        <dbReference type="EMBL" id="KZV16790.1"/>
    </source>
</evidence>
<feature type="region of interest" description="Disordered" evidence="1">
    <location>
        <begin position="65"/>
        <end position="98"/>
    </location>
</feature>
<feature type="compositionally biased region" description="Basic residues" evidence="1">
    <location>
        <begin position="87"/>
        <end position="98"/>
    </location>
</feature>
<name>A0A2Z7ACR6_9LAMI</name>
<evidence type="ECO:0000313" key="3">
    <source>
        <dbReference type="Proteomes" id="UP000250235"/>
    </source>
</evidence>
<gene>
    <name evidence="2" type="ORF">F511_15426</name>
</gene>
<feature type="compositionally biased region" description="Polar residues" evidence="1">
    <location>
        <begin position="1"/>
        <end position="15"/>
    </location>
</feature>